<evidence type="ECO:0000256" key="10">
    <source>
        <dbReference type="RuleBase" id="RU000461"/>
    </source>
</evidence>
<evidence type="ECO:0000256" key="4">
    <source>
        <dbReference type="ARBA" id="ARBA00022723"/>
    </source>
</evidence>
<keyword evidence="4 9" id="KW-0479">Metal-binding</keyword>
<evidence type="ECO:0000256" key="3">
    <source>
        <dbReference type="ARBA" id="ARBA00022692"/>
    </source>
</evidence>
<dbReference type="PRINTS" id="PR00463">
    <property type="entry name" value="EP450I"/>
</dbReference>
<evidence type="ECO:0000313" key="12">
    <source>
        <dbReference type="EMBL" id="KAG0586563.1"/>
    </source>
</evidence>
<dbReference type="GO" id="GO:0005506">
    <property type="term" value="F:iron ion binding"/>
    <property type="evidence" value="ECO:0007669"/>
    <property type="project" value="InterPro"/>
</dbReference>
<dbReference type="PANTHER" id="PTHR24282">
    <property type="entry name" value="CYTOCHROME P450 FAMILY MEMBER"/>
    <property type="match status" value="1"/>
</dbReference>
<protein>
    <recommendedName>
        <fullName evidence="14">Cytochrome P450</fullName>
    </recommendedName>
</protein>
<feature type="transmembrane region" description="Helical" evidence="11">
    <location>
        <begin position="331"/>
        <end position="353"/>
    </location>
</feature>
<keyword evidence="7 9" id="KW-0408">Iron</keyword>
<evidence type="ECO:0000256" key="9">
    <source>
        <dbReference type="PIRSR" id="PIRSR602401-1"/>
    </source>
</evidence>
<evidence type="ECO:0000313" key="13">
    <source>
        <dbReference type="Proteomes" id="UP000822688"/>
    </source>
</evidence>
<comment type="caution">
    <text evidence="12">The sequence shown here is derived from an EMBL/GenBank/DDBJ whole genome shotgun (WGS) entry which is preliminary data.</text>
</comment>
<dbReference type="InterPro" id="IPR050665">
    <property type="entry name" value="Cytochrome_P450_Monooxygen"/>
</dbReference>
<proteinExistence type="inferred from homology"/>
<evidence type="ECO:0000256" key="1">
    <source>
        <dbReference type="ARBA" id="ARBA00004370"/>
    </source>
</evidence>
<keyword evidence="3 11" id="KW-0812">Transmembrane</keyword>
<dbReference type="InterPro" id="IPR001128">
    <property type="entry name" value="Cyt_P450"/>
</dbReference>
<keyword evidence="10" id="KW-0503">Monooxygenase</keyword>
<dbReference type="PRINTS" id="PR00385">
    <property type="entry name" value="P450"/>
</dbReference>
<dbReference type="AlphaFoldDB" id="A0A8T0IW25"/>
<dbReference type="Gene3D" id="1.10.630.10">
    <property type="entry name" value="Cytochrome P450"/>
    <property type="match status" value="1"/>
</dbReference>
<dbReference type="InterPro" id="IPR017972">
    <property type="entry name" value="Cyt_P450_CS"/>
</dbReference>
<dbReference type="InterPro" id="IPR002401">
    <property type="entry name" value="Cyt_P450_E_grp-I"/>
</dbReference>
<reference evidence="12" key="1">
    <citation type="submission" date="2020-06" db="EMBL/GenBank/DDBJ databases">
        <title>WGS assembly of Ceratodon purpureus strain R40.</title>
        <authorList>
            <person name="Carey S.B."/>
            <person name="Jenkins J."/>
            <person name="Shu S."/>
            <person name="Lovell J.T."/>
            <person name="Sreedasyam A."/>
            <person name="Maumus F."/>
            <person name="Tiley G.P."/>
            <person name="Fernandez-Pozo N."/>
            <person name="Barry K."/>
            <person name="Chen C."/>
            <person name="Wang M."/>
            <person name="Lipzen A."/>
            <person name="Daum C."/>
            <person name="Saski C.A."/>
            <person name="Payton A.C."/>
            <person name="Mcbreen J.C."/>
            <person name="Conrad R.E."/>
            <person name="Kollar L.M."/>
            <person name="Olsson S."/>
            <person name="Huttunen S."/>
            <person name="Landis J.B."/>
            <person name="Wickett N.J."/>
            <person name="Johnson M.G."/>
            <person name="Rensing S.A."/>
            <person name="Grimwood J."/>
            <person name="Schmutz J."/>
            <person name="Mcdaniel S.F."/>
        </authorList>
    </citation>
    <scope>NUCLEOTIDE SEQUENCE</scope>
    <source>
        <strain evidence="12">R40</strain>
    </source>
</reference>
<keyword evidence="2 9" id="KW-0349">Heme</keyword>
<dbReference type="InterPro" id="IPR036396">
    <property type="entry name" value="Cyt_P450_sf"/>
</dbReference>
<dbReference type="GO" id="GO:0016705">
    <property type="term" value="F:oxidoreductase activity, acting on paired donors, with incorporation or reduction of molecular oxygen"/>
    <property type="evidence" value="ECO:0007669"/>
    <property type="project" value="InterPro"/>
</dbReference>
<evidence type="ECO:0000256" key="5">
    <source>
        <dbReference type="ARBA" id="ARBA00022989"/>
    </source>
</evidence>
<evidence type="ECO:0000256" key="2">
    <source>
        <dbReference type="ARBA" id="ARBA00022617"/>
    </source>
</evidence>
<evidence type="ECO:0008006" key="14">
    <source>
        <dbReference type="Google" id="ProtNLM"/>
    </source>
</evidence>
<feature type="binding site" description="axial binding residue" evidence="9">
    <location>
        <position position="473"/>
    </location>
    <ligand>
        <name>heme</name>
        <dbReference type="ChEBI" id="CHEBI:30413"/>
    </ligand>
    <ligandPart>
        <name>Fe</name>
        <dbReference type="ChEBI" id="CHEBI:18248"/>
    </ligandPart>
</feature>
<dbReference type="SUPFAM" id="SSF48264">
    <property type="entry name" value="Cytochrome P450"/>
    <property type="match status" value="1"/>
</dbReference>
<evidence type="ECO:0000256" key="6">
    <source>
        <dbReference type="ARBA" id="ARBA00023002"/>
    </source>
</evidence>
<dbReference type="GO" id="GO:0020037">
    <property type="term" value="F:heme binding"/>
    <property type="evidence" value="ECO:0007669"/>
    <property type="project" value="InterPro"/>
</dbReference>
<organism evidence="12 13">
    <name type="scientific">Ceratodon purpureus</name>
    <name type="common">Fire moss</name>
    <name type="synonym">Dicranum purpureum</name>
    <dbReference type="NCBI Taxonomy" id="3225"/>
    <lineage>
        <taxon>Eukaryota</taxon>
        <taxon>Viridiplantae</taxon>
        <taxon>Streptophyta</taxon>
        <taxon>Embryophyta</taxon>
        <taxon>Bryophyta</taxon>
        <taxon>Bryophytina</taxon>
        <taxon>Bryopsida</taxon>
        <taxon>Dicranidae</taxon>
        <taxon>Pseudoditrichales</taxon>
        <taxon>Ditrichaceae</taxon>
        <taxon>Ceratodon</taxon>
    </lineage>
</organism>
<accession>A0A8T0IW25</accession>
<keyword evidence="5 11" id="KW-1133">Transmembrane helix</keyword>
<dbReference type="Proteomes" id="UP000822688">
    <property type="component" value="Chromosome 2"/>
</dbReference>
<dbReference type="GO" id="GO:0016020">
    <property type="term" value="C:membrane"/>
    <property type="evidence" value="ECO:0007669"/>
    <property type="project" value="UniProtKB-SubCell"/>
</dbReference>
<dbReference type="Pfam" id="PF00067">
    <property type="entry name" value="p450"/>
    <property type="match status" value="1"/>
</dbReference>
<gene>
    <name evidence="12" type="ORF">KC19_2G100300</name>
</gene>
<comment type="similarity">
    <text evidence="10">Belongs to the cytochrome P450 family.</text>
</comment>
<keyword evidence="13" id="KW-1185">Reference proteome</keyword>
<evidence type="ECO:0000256" key="7">
    <source>
        <dbReference type="ARBA" id="ARBA00023004"/>
    </source>
</evidence>
<comment type="subcellular location">
    <subcellularLocation>
        <location evidence="1">Membrane</location>
    </subcellularLocation>
</comment>
<keyword evidence="8 11" id="KW-0472">Membrane</keyword>
<evidence type="ECO:0000256" key="11">
    <source>
        <dbReference type="SAM" id="Phobius"/>
    </source>
</evidence>
<dbReference type="PANTHER" id="PTHR24282:SF211">
    <property type="entry name" value="CYTOCHROME P450-RELATED"/>
    <property type="match status" value="1"/>
</dbReference>
<sequence>MVMSVDVRNAVAVLVVGVIVMKVLKFLHRAVWEPLRLRRIMEKQGLKGPPYRFLFGQVYETVAFQDSFPEAMPLDNYANLSPTVTPQCALFFPKYGRNFVYAKGIDTRMCVRDVELAKEIFINNHASLRRNEVDDKIITSVVGRGILVHMGQKWATERRQLNPFFHQDALKSMVAAMVEGTTTEIQKWEQVVAQAGGSAEIDIEDDLLKMNGRMFSHTAFGIDFNKGEQIRELMTDISKEVFINIRNPLYWIIPGYRKIPTKRNRYIDQSLAKVHALVQDVMDSRREAVRKGETTSYGNDLLGRMLGAATEGWDEHATEFNLASVFSNTKLIYFGGQTSVAVLSLFLMLMLAIHPEWQERARKEVAEVIGDAEINASALLRLKVAGMIINETLRCFPPAPSLVRKANKDIHLKSLFIPKGLAIEFGMVAIHQDKTYWGDDVGEFKPERFANGVAGACTHPQAFSPFGLGPKFCIGSNFAMIHLKVLMVAMLQKFELLPSPNYKHHPTFTLVQRPKFGMHIILKAL</sequence>
<evidence type="ECO:0000256" key="8">
    <source>
        <dbReference type="ARBA" id="ARBA00023136"/>
    </source>
</evidence>
<dbReference type="EMBL" id="CM026422">
    <property type="protein sequence ID" value="KAG0586563.1"/>
    <property type="molecule type" value="Genomic_DNA"/>
</dbReference>
<name>A0A8T0IW25_CERPU</name>
<comment type="cofactor">
    <cofactor evidence="9">
        <name>heme</name>
        <dbReference type="ChEBI" id="CHEBI:30413"/>
    </cofactor>
</comment>
<dbReference type="GO" id="GO:0004497">
    <property type="term" value="F:monooxygenase activity"/>
    <property type="evidence" value="ECO:0007669"/>
    <property type="project" value="UniProtKB-KW"/>
</dbReference>
<keyword evidence="6 10" id="KW-0560">Oxidoreductase</keyword>
<dbReference type="PROSITE" id="PS00086">
    <property type="entry name" value="CYTOCHROME_P450"/>
    <property type="match status" value="1"/>
</dbReference>